<feature type="compositionally biased region" description="Acidic residues" evidence="1">
    <location>
        <begin position="79"/>
        <end position="96"/>
    </location>
</feature>
<evidence type="ECO:0000256" key="1">
    <source>
        <dbReference type="SAM" id="MobiDB-lite"/>
    </source>
</evidence>
<dbReference type="Proteomes" id="UP000297053">
    <property type="component" value="Chromosome"/>
</dbReference>
<dbReference type="SUPFAM" id="SSF46785">
    <property type="entry name" value="Winged helix' DNA-binding domain"/>
    <property type="match status" value="1"/>
</dbReference>
<dbReference type="KEGG" id="halz:E5139_11645"/>
<name>A0A4D6KDZ4_9EURY</name>
<dbReference type="EMBL" id="CP039375">
    <property type="protein sequence ID" value="QCD66264.1"/>
    <property type="molecule type" value="Genomic_DNA"/>
</dbReference>
<reference evidence="2 3" key="2">
    <citation type="submission" date="2019-04" db="EMBL/GenBank/DDBJ databases">
        <authorList>
            <person name="Yang S."/>
            <person name="Wei W."/>
        </authorList>
    </citation>
    <scope>NUCLEOTIDE SEQUENCE [LARGE SCALE GENOMIC DNA]</scope>
    <source>
        <strain evidence="3">ZP60</strain>
    </source>
</reference>
<evidence type="ECO:0000313" key="2">
    <source>
        <dbReference type="EMBL" id="QCD66264.1"/>
    </source>
</evidence>
<feature type="region of interest" description="Disordered" evidence="1">
    <location>
        <begin position="76"/>
        <end position="107"/>
    </location>
</feature>
<dbReference type="Gene3D" id="1.10.10.10">
    <property type="entry name" value="Winged helix-like DNA-binding domain superfamily/Winged helix DNA-binding domain"/>
    <property type="match status" value="1"/>
</dbReference>
<dbReference type="OMA" id="YISTRCK"/>
<proteinExistence type="predicted"/>
<sequence length="107" mass="12233">MRYSGDWMVLADDRILEYIRENESGRPTAMAESGYVRYSRQYVHQRCKKLTKHGLLKHLGNGVYIITERGEGYLNGEIDTSEDAPDEVEPVFDEDNGPSVGENHEQV</sequence>
<evidence type="ECO:0000313" key="3">
    <source>
        <dbReference type="Proteomes" id="UP000297053"/>
    </source>
</evidence>
<dbReference type="InterPro" id="IPR036388">
    <property type="entry name" value="WH-like_DNA-bd_sf"/>
</dbReference>
<gene>
    <name evidence="2" type="ORF">E5139_11645</name>
</gene>
<dbReference type="AlphaFoldDB" id="A0A4D6KDZ4"/>
<reference evidence="2 3" key="1">
    <citation type="submission" date="2019-04" db="EMBL/GenBank/DDBJ databases">
        <title>Complete genome sequence of Arthrobacter sp. ZXY-2 associated with effective atrazine degradation and salt adaptation.</title>
        <authorList>
            <person name="Zhao X."/>
        </authorList>
    </citation>
    <scope>NUCLEOTIDE SEQUENCE [LARGE SCALE GENOMIC DNA]</scope>
    <source>
        <strain evidence="3">ZP60</strain>
    </source>
</reference>
<organism evidence="2 3">
    <name type="scientific">Halomicrobium mukohataei</name>
    <dbReference type="NCBI Taxonomy" id="57705"/>
    <lineage>
        <taxon>Archaea</taxon>
        <taxon>Methanobacteriati</taxon>
        <taxon>Methanobacteriota</taxon>
        <taxon>Stenosarchaea group</taxon>
        <taxon>Halobacteria</taxon>
        <taxon>Halobacteriales</taxon>
        <taxon>Haloarculaceae</taxon>
        <taxon>Halomicrobium</taxon>
    </lineage>
</organism>
<dbReference type="RefSeq" id="WP_015762660.1">
    <property type="nucleotide sequence ID" value="NZ_CP039375.1"/>
</dbReference>
<protein>
    <submittedName>
        <fullName evidence="2">MarR family transcriptional regulator</fullName>
    </submittedName>
</protein>
<dbReference type="GeneID" id="42179599"/>
<dbReference type="InterPro" id="IPR036390">
    <property type="entry name" value="WH_DNA-bd_sf"/>
</dbReference>
<accession>A0A4D6KDZ4</accession>